<dbReference type="EMBL" id="JBHRYC010000111">
    <property type="protein sequence ID" value="MFC3639919.1"/>
    <property type="molecule type" value="Genomic_DNA"/>
</dbReference>
<comment type="caution">
    <text evidence="1">The sequence shown here is derived from an EMBL/GenBank/DDBJ whole genome shotgun (WGS) entry which is preliminary data.</text>
</comment>
<name>A0ABV7UMG3_9HYPH</name>
<evidence type="ECO:0000313" key="1">
    <source>
        <dbReference type="EMBL" id="MFC3639919.1"/>
    </source>
</evidence>
<accession>A0ABV7UMG3</accession>
<evidence type="ECO:0000313" key="2">
    <source>
        <dbReference type="Proteomes" id="UP001595704"/>
    </source>
</evidence>
<proteinExistence type="predicted"/>
<organism evidence="1 2">
    <name type="scientific">Camelimonas fluminis</name>
    <dbReference type="NCBI Taxonomy" id="1576911"/>
    <lineage>
        <taxon>Bacteria</taxon>
        <taxon>Pseudomonadati</taxon>
        <taxon>Pseudomonadota</taxon>
        <taxon>Alphaproteobacteria</taxon>
        <taxon>Hyphomicrobiales</taxon>
        <taxon>Chelatococcaceae</taxon>
        <taxon>Camelimonas</taxon>
    </lineage>
</organism>
<dbReference type="Proteomes" id="UP001595704">
    <property type="component" value="Unassembled WGS sequence"/>
</dbReference>
<protein>
    <recommendedName>
        <fullName evidence="3">Nitrate reductase</fullName>
    </recommendedName>
</protein>
<reference evidence="2" key="1">
    <citation type="journal article" date="2019" name="Int. J. Syst. Evol. Microbiol.">
        <title>The Global Catalogue of Microorganisms (GCM) 10K type strain sequencing project: providing services to taxonomists for standard genome sequencing and annotation.</title>
        <authorList>
            <consortium name="The Broad Institute Genomics Platform"/>
            <consortium name="The Broad Institute Genome Sequencing Center for Infectious Disease"/>
            <person name="Wu L."/>
            <person name="Ma J."/>
        </authorList>
    </citation>
    <scope>NUCLEOTIDE SEQUENCE [LARGE SCALE GENOMIC DNA]</scope>
    <source>
        <strain evidence="2">KCTC 42282</strain>
    </source>
</reference>
<evidence type="ECO:0008006" key="3">
    <source>
        <dbReference type="Google" id="ProtNLM"/>
    </source>
</evidence>
<gene>
    <name evidence="1" type="ORF">ACFONL_21500</name>
</gene>
<keyword evidence="2" id="KW-1185">Reference proteome</keyword>
<sequence length="89" mass="9560">MAMSWFGRKPAPDRAVGDRIRAWAATACGGDPETRFSVNEIICRDPSCPGTETVILVMAPGVRTRALKIALPMVAVTEQDVQQAVMDSA</sequence>
<dbReference type="RefSeq" id="WP_308432060.1">
    <property type="nucleotide sequence ID" value="NZ_BNCG01000016.1"/>
</dbReference>